<sequence length="326" mass="36612">MVTEFELNGWCFVYLPTELISNSNMIDEISNFFTTNTGTKIYSQPSAVYGFTKVKHKEGIKLLTGSHFGRLANRGLVPSTLVQPLNYLSQALDAVTKRLIEILDKHEVFQQQSSLLSLNEHADLPFQDEHFGMLDVVKYFNDKNGFQPPENGETTEEVNCVPHYDPGLLSISILSTCEGLQLKNLTNNEWIDGPLEPNIGVIWLGEAASLATQNRLKPGIHRVIYPHEPKCRLTIWYELCTTEQLRNISGKQKNTQMREGFVSFGNLPGSAPIAVLPGESKLDFLKRIEMGRGLSLTKTGRISYTLEKHTISFPTNDSSTTEKTIF</sequence>
<name>A0A813MXC6_9BILA</name>
<organism evidence="2 3">
    <name type="scientific">Adineta steineri</name>
    <dbReference type="NCBI Taxonomy" id="433720"/>
    <lineage>
        <taxon>Eukaryota</taxon>
        <taxon>Metazoa</taxon>
        <taxon>Spiralia</taxon>
        <taxon>Gnathifera</taxon>
        <taxon>Rotifera</taxon>
        <taxon>Eurotatoria</taxon>
        <taxon>Bdelloidea</taxon>
        <taxon>Adinetida</taxon>
        <taxon>Adinetidae</taxon>
        <taxon>Adineta</taxon>
    </lineage>
</organism>
<keyword evidence="3" id="KW-1185">Reference proteome</keyword>
<proteinExistence type="predicted"/>
<feature type="domain" description="Isopenicillin N synthase-like Fe(2+) 2OG dioxygenase" evidence="1">
    <location>
        <begin position="155"/>
        <end position="237"/>
    </location>
</feature>
<evidence type="ECO:0000313" key="3">
    <source>
        <dbReference type="Proteomes" id="UP000663832"/>
    </source>
</evidence>
<dbReference type="InterPro" id="IPR027443">
    <property type="entry name" value="IPNS-like_sf"/>
</dbReference>
<accession>A0A813MXC6</accession>
<evidence type="ECO:0000259" key="1">
    <source>
        <dbReference type="Pfam" id="PF03171"/>
    </source>
</evidence>
<dbReference type="Gene3D" id="2.60.120.330">
    <property type="entry name" value="B-lactam Antibiotic, Isopenicillin N Synthase, Chain"/>
    <property type="match status" value="1"/>
</dbReference>
<dbReference type="PANTHER" id="PTHR47990">
    <property type="entry name" value="2-OXOGLUTARATE (2OG) AND FE(II)-DEPENDENT OXYGENASE SUPERFAMILY PROTEIN-RELATED"/>
    <property type="match status" value="1"/>
</dbReference>
<dbReference type="InterPro" id="IPR044861">
    <property type="entry name" value="IPNS-like_FE2OG_OXY"/>
</dbReference>
<dbReference type="Pfam" id="PF03171">
    <property type="entry name" value="2OG-FeII_Oxy"/>
    <property type="match status" value="1"/>
</dbReference>
<protein>
    <recommendedName>
        <fullName evidence="1">Isopenicillin N synthase-like Fe(2+) 2OG dioxygenase domain-containing protein</fullName>
    </recommendedName>
</protein>
<dbReference type="AlphaFoldDB" id="A0A813MXC6"/>
<dbReference type="SUPFAM" id="SSF51197">
    <property type="entry name" value="Clavaminate synthase-like"/>
    <property type="match status" value="1"/>
</dbReference>
<evidence type="ECO:0000313" key="2">
    <source>
        <dbReference type="EMBL" id="CAF0729934.1"/>
    </source>
</evidence>
<comment type="caution">
    <text evidence="2">The sequence shown here is derived from an EMBL/GenBank/DDBJ whole genome shotgun (WGS) entry which is preliminary data.</text>
</comment>
<reference evidence="2" key="1">
    <citation type="submission" date="2021-02" db="EMBL/GenBank/DDBJ databases">
        <authorList>
            <person name="Nowell W R."/>
        </authorList>
    </citation>
    <scope>NUCLEOTIDE SEQUENCE</scope>
</reference>
<dbReference type="InterPro" id="IPR050231">
    <property type="entry name" value="Iron_ascorbate_oxido_reductase"/>
</dbReference>
<dbReference type="OrthoDB" id="288590at2759"/>
<dbReference type="EMBL" id="CAJNOM010000001">
    <property type="protein sequence ID" value="CAF0729934.1"/>
    <property type="molecule type" value="Genomic_DNA"/>
</dbReference>
<gene>
    <name evidence="2" type="ORF">QVE165_LOCUS173</name>
</gene>
<dbReference type="Proteomes" id="UP000663832">
    <property type="component" value="Unassembled WGS sequence"/>
</dbReference>